<dbReference type="InterPro" id="IPR001119">
    <property type="entry name" value="SLH_dom"/>
</dbReference>
<dbReference type="Pfam" id="PF02368">
    <property type="entry name" value="Big_2"/>
    <property type="match status" value="1"/>
</dbReference>
<gene>
    <name evidence="8" type="ORF">UQ64_23260</name>
</gene>
<dbReference type="InterPro" id="IPR014718">
    <property type="entry name" value="GH-type_carb-bd"/>
</dbReference>
<dbReference type="Gene3D" id="2.60.220.10">
    <property type="entry name" value="Polysaccharide lyase family 8-like, C-terminal"/>
    <property type="match status" value="2"/>
</dbReference>
<dbReference type="Gene3D" id="2.70.98.10">
    <property type="match status" value="2"/>
</dbReference>
<name>A0A0W1ATF8_9BACL</name>
<dbReference type="SUPFAM" id="SSF49863">
    <property type="entry name" value="Hyaluronate lyase-like, C-terminal domain"/>
    <property type="match status" value="2"/>
</dbReference>
<feature type="domain" description="SLH" evidence="7">
    <location>
        <begin position="2596"/>
        <end position="2655"/>
    </location>
</feature>
<comment type="subcellular location">
    <subcellularLocation>
        <location evidence="1">Secreted</location>
    </subcellularLocation>
</comment>
<evidence type="ECO:0000313" key="9">
    <source>
        <dbReference type="Proteomes" id="UP000054709"/>
    </source>
</evidence>
<dbReference type="InterPro" id="IPR003343">
    <property type="entry name" value="Big_2"/>
</dbReference>
<dbReference type="EMBL" id="LCZJ02000033">
    <property type="protein sequence ID" value="KTD84583.1"/>
    <property type="molecule type" value="Genomic_DNA"/>
</dbReference>
<keyword evidence="3" id="KW-0964">Secreted</keyword>
<keyword evidence="5" id="KW-0456">Lyase</keyword>
<dbReference type="Gene3D" id="2.60.40.1080">
    <property type="match status" value="3"/>
</dbReference>
<dbReference type="NCBIfam" id="NF047446">
    <property type="entry name" value="barrel_OmpL47"/>
    <property type="match status" value="1"/>
</dbReference>
<dbReference type="GO" id="GO:0030246">
    <property type="term" value="F:carbohydrate binding"/>
    <property type="evidence" value="ECO:0007669"/>
    <property type="project" value="InterPro"/>
</dbReference>
<dbReference type="Pfam" id="PF02884">
    <property type="entry name" value="Lyase_8_C"/>
    <property type="match status" value="2"/>
</dbReference>
<feature type="active site" evidence="6">
    <location>
        <position position="1355"/>
    </location>
</feature>
<dbReference type="SUPFAM" id="SSF49373">
    <property type="entry name" value="Invasin/intimin cell-adhesion fragments"/>
    <property type="match status" value="3"/>
</dbReference>
<dbReference type="GO" id="GO:0005975">
    <property type="term" value="P:carbohydrate metabolic process"/>
    <property type="evidence" value="ECO:0007669"/>
    <property type="project" value="InterPro"/>
</dbReference>
<comment type="caution">
    <text evidence="8">The sequence shown here is derived from an EMBL/GenBank/DDBJ whole genome shotgun (WGS) entry which is preliminary data.</text>
</comment>
<feature type="active site" evidence="6">
    <location>
        <position position="1292"/>
    </location>
</feature>
<dbReference type="InterPro" id="IPR012970">
    <property type="entry name" value="Lyase_8_alpha_N"/>
</dbReference>
<evidence type="ECO:0000256" key="3">
    <source>
        <dbReference type="ARBA" id="ARBA00022525"/>
    </source>
</evidence>
<dbReference type="SUPFAM" id="SSF49785">
    <property type="entry name" value="Galactose-binding domain-like"/>
    <property type="match status" value="1"/>
</dbReference>
<accession>A0A0W1ATF8</accession>
<dbReference type="PANTHER" id="PTHR38481">
    <property type="entry name" value="HYALURONATE LYASE"/>
    <property type="match status" value="1"/>
</dbReference>
<protein>
    <recommendedName>
        <fullName evidence="7">SLH domain-containing protein</fullName>
    </recommendedName>
</protein>
<dbReference type="GO" id="GO:0016837">
    <property type="term" value="F:carbon-oxygen lyase activity, acting on polysaccharides"/>
    <property type="evidence" value="ECO:0007669"/>
    <property type="project" value="UniProtKB-ARBA"/>
</dbReference>
<evidence type="ECO:0000256" key="4">
    <source>
        <dbReference type="ARBA" id="ARBA00022729"/>
    </source>
</evidence>
<dbReference type="PROSITE" id="PS51272">
    <property type="entry name" value="SLH"/>
    <property type="match status" value="3"/>
</dbReference>
<comment type="similarity">
    <text evidence="2">Belongs to the polysaccharide lyase 8 family.</text>
</comment>
<feature type="domain" description="SLH" evidence="7">
    <location>
        <begin position="2535"/>
        <end position="2593"/>
    </location>
</feature>
<dbReference type="CDD" id="cd01083">
    <property type="entry name" value="GAG_Lyase"/>
    <property type="match status" value="2"/>
</dbReference>
<proteinExistence type="inferred from homology"/>
<dbReference type="InterPro" id="IPR008979">
    <property type="entry name" value="Galactose-bd-like_sf"/>
</dbReference>
<dbReference type="SMART" id="SM00635">
    <property type="entry name" value="BID_2"/>
    <property type="match status" value="3"/>
</dbReference>
<dbReference type="OrthoDB" id="6636047at2"/>
<organism evidence="8 9">
    <name type="scientific">Paenibacillus etheri</name>
    <dbReference type="NCBI Taxonomy" id="1306852"/>
    <lineage>
        <taxon>Bacteria</taxon>
        <taxon>Bacillati</taxon>
        <taxon>Bacillota</taxon>
        <taxon>Bacilli</taxon>
        <taxon>Bacillales</taxon>
        <taxon>Paenibacillaceae</taxon>
        <taxon>Paenibacillus</taxon>
    </lineage>
</organism>
<dbReference type="InterPro" id="IPR003159">
    <property type="entry name" value="Lyase_8_central_dom"/>
</dbReference>
<dbReference type="InterPro" id="IPR004103">
    <property type="entry name" value="Lyase_8_C"/>
</dbReference>
<evidence type="ECO:0000313" key="8">
    <source>
        <dbReference type="EMBL" id="KTD84583.1"/>
    </source>
</evidence>
<dbReference type="InterPro" id="IPR038970">
    <property type="entry name" value="Lyase_8"/>
</dbReference>
<dbReference type="RefSeq" id="WP_060625298.1">
    <property type="nucleotide sequence ID" value="NZ_LCZJ02000033.1"/>
</dbReference>
<dbReference type="InterPro" id="IPR058094">
    <property type="entry name" value="Ig-like_OmpL47-like"/>
</dbReference>
<evidence type="ECO:0000256" key="6">
    <source>
        <dbReference type="PIRSR" id="PIRSR638970-1"/>
    </source>
</evidence>
<dbReference type="InterPro" id="IPR054563">
    <property type="entry name" value="HylB-like_N"/>
</dbReference>
<evidence type="ECO:0000256" key="5">
    <source>
        <dbReference type="ARBA" id="ARBA00023239"/>
    </source>
</evidence>
<sequence>MRKSSLILVLVLIVDLFSSCAGIHYNADGKASAAASNLILNGSFENTTSTLDATWTGVTDSAPVGWSLWVPTGSGKGTNKTANIKVDAGTAHDGTRSMLFDAFSTSRISINQGVTSVIPGKSYRLKVWLKTDNVTGQGAYFRTQYYNTAKVGDGPSSPKITGTHDWTLQQVLLTMPANATKLVIEPFLETGKGKLWIDDIVLEEYAGLTGIALDRTAFSMVKGDTVALLPTLSPTTAADKTVVWTSSNPEAATVDAFGNVTGTGVGSSTIKIATPDGILAAECLVNVESSDTMQAYNKLRLKWYDRLSGGQYDAEDPDIAASISAQAASAATLWERMDKSSGRTFLWSDAASTTDSQFITSAYNRLKTMALAYSVEGSELYGNSFFADDIVSAINWMYTNRYNPGKSAYGNWWDWEIGTPQVVNDLMVLMYDHLTPQQINQYLAAIDAFCPDPKTGAVLGVKGTKMTGANLLDKALVVTVRGVIGNNSAKIIQGRDSIGSEYVYTTHGDGVYKDGSLVQHNNIAYTGGYGSVWLKGTADMSYLLTDSPWPITDPNVLNIYEWVAQTYEPVIYNGQFMDPVNGRGISRKGSGSARGLIVTLLRMAETAPENVALSIKQAAKAWISANMAAGNYYDGLPLSDITIVKKLMNDGKIHPRGSLIKNQVFAGMDRVVHLREGYGFGLSLFSNRISAFEKGNNENLKGWYTGIGMTYLYDQDLSQYRNDFWPTVNAYRLSGTTTDGSGQGMVPVEWKSYMNPKTWVGGSSQEGLYGAAGMDFSLSQVTGSDLQGKKSWFMFDDEIVALGSGISKTTAGPQSVETIIDNRMLNEVGNNKLLINGAVEPSQLGWSATLKNVQWAHLEGNVPGSDVGYYFPEAPSILAQREARTGSWKEINATQSDVPITRNYLSLAVEHGDTPTNGSYSYVLLPNRDISGTENYSGNPDIEVLRNTEDVHAVREKKLGITAANFWNPGTVDSIKALNPASVMIRQIDQGLVVSVSDPTQSQNQLSLELDIPGLTLLNKDSMTEVVQASGNTVITVDVKNSIGATHVLKFNITEGEAPKDEYDELRGRWVEYLTGGQSFDPNNPDIAKSIKTLSDKISNQEQTGFWDTMNKQMNRTYLWSDKPGSTANAFDTAASYNRLKDMAIAFSTTGSPLYENMQLKSDILDGLDFLYANWYNETKLEKGNWFEWEIGIPLALGDTMALMFEYLSADQINKYTKAIDKFCPDPTKRTNQPSLMETGANRLDKALAVVLRGIHNRDSGKIKQGRDAVSQVLPYVTRGDGFYEDGSFIQHNNIAYTGSYGAVLLGDMMKMMTLLTGSSWPLTDANLKNVYNWVTDSYEPLVYRKQMMDMVFGRSIARGNRQLVPWSHILRLASSAPPEQAARFKSMVKYWFEADTVVESYYDGLRVADIVLLQTLMNDQEVQSSGDLTVHKQFAAMDRIVHHRPGYALGISMSSARIANYEAGTENLKGWYTGEGMTYLYNQDLNQYADAFWPTVNAYRLPGVTSDGATRGAAKTTSKTWVGGSSIDGLYGAAGMDLDPDNSTLSGKKSWFMFDDEIVALGAGITTTDNRKVETIVDNRKLKESGDNVLTINGDVKPSALGWSESMNQVHWAHLEGNIPGSGIGYYFPDAPTIDGLREARTGAWKDINQGGSTEPITRNYASLSIAQGTKPVDQSYSYVLLPNQDEAATARYSGNPDIEIIANTDSVQAVKEQKLGLTAMNFWVPGMIESVRANHPASIIIKESGDELTIAISDPTQSQSVVKVDVGKAALEELMKDPTVTVMQLSPRIELAIDTSGSKGKSHVIKFRIDPNAEPSEPSDSEPDEAAKTKLYVTEDAYVNGGSKAAVNYSSVNYLQIRNGSGDTDRRAYLKFDLSPFVGEVGSVKLNVYGKTNDGAGTLSDIGVFGISDDSWTEATLNYNNAPKIGNQVSLQTFSGPEQWRQFDITSWVGSEFPSDPVVSLALRQVGYNLATDIRSRKNENGRYAAYLEILPKDTTPPVTKAIVLGESGEGGTYKGKVNIIFDATDQSNGGAVGWGVKRTEYRLNGGAWNTVTESVYIENPGTFGIDYRSVDKAGNVEPFRQLQVKVMEPTERASVAISGPEILTIGETGTAVTSVVYSDGSHYIVTEGIIYESSDPNVASIGEDGHIEAKGPGISVISSVYDNMTASYPLKVYDSLPELVSISLSGPTSLETGQSGKVITTAVYSDNVRHVVTEGVIYESSNRKVATVTAAGQLQALDPGMTVITASYGGRQSSLTLQILQAEDTSSTVPSPQPQVPSVPEETAGRLQLNAASLNDLSAAIVYEGKLRMIVLPGMAAEMLKQKPLRVEASNFNVILPAAVLQQLRALIPAEQLAGSQIILEASEVNGEAAQRILASAERQSGAALNQAGEFLLFNLYSVAGDGTRSILHQFVEPVTLELNTYPEAKRNLLGGYYLPNSGNMEYAGGSWLKGKVALRTEHFGTYAVLEYNKSYDDVPSGHWAAAVVQELSAKHLIQGVGLRNFEPNRSVTRAEFTAMLVRLLGLEGKSSTTFADVSADQWYAEEVAQAVEAGIVHGVSETHFAPEALISRQEMAVMVMRAYEYVSGKKVEPKPVIQFGDLRAAAPWARESIISAQALGLIQGRSDQQFAPGGSATRAESARVLHNLLEIKNEK</sequence>
<dbReference type="InterPro" id="IPR008929">
    <property type="entry name" value="Chondroitin_lyas"/>
</dbReference>
<dbReference type="InterPro" id="IPR055372">
    <property type="entry name" value="CBM96"/>
</dbReference>
<dbReference type="Gene3D" id="1.50.10.100">
    <property type="entry name" value="Chondroitin AC/alginate lyase"/>
    <property type="match status" value="2"/>
</dbReference>
<dbReference type="Pfam" id="PF22637">
    <property type="entry name" value="CBM_4_9_1"/>
    <property type="match status" value="1"/>
</dbReference>
<dbReference type="NCBIfam" id="NF033679">
    <property type="entry name" value="DNRLRE_dom"/>
    <property type="match status" value="1"/>
</dbReference>
<evidence type="ECO:0000259" key="7">
    <source>
        <dbReference type="PROSITE" id="PS51272"/>
    </source>
</evidence>
<dbReference type="SUPFAM" id="SSF48230">
    <property type="entry name" value="Chondroitin AC/alginate lyase"/>
    <property type="match status" value="2"/>
</dbReference>
<dbReference type="Pfam" id="PF02278">
    <property type="entry name" value="Lyase_8"/>
    <property type="match status" value="2"/>
</dbReference>
<dbReference type="Pfam" id="PF00395">
    <property type="entry name" value="SLH"/>
    <property type="match status" value="3"/>
</dbReference>
<dbReference type="Pfam" id="PF08124">
    <property type="entry name" value="Lyase_8_N"/>
    <property type="match status" value="2"/>
</dbReference>
<evidence type="ECO:0000256" key="2">
    <source>
        <dbReference type="ARBA" id="ARBA00006699"/>
    </source>
</evidence>
<dbReference type="Gene3D" id="2.60.120.260">
    <property type="entry name" value="Galactose-binding domain-like"/>
    <property type="match status" value="1"/>
</dbReference>
<dbReference type="InterPro" id="IPR008964">
    <property type="entry name" value="Invasin/intimin_cell_adhesion"/>
</dbReference>
<keyword evidence="9" id="KW-1185">Reference proteome</keyword>
<dbReference type="PANTHER" id="PTHR38481:SF1">
    <property type="entry name" value="HYALURONATE LYASE"/>
    <property type="match status" value="1"/>
</dbReference>
<dbReference type="SUPFAM" id="SSF74650">
    <property type="entry name" value="Galactose mutarotase-like"/>
    <property type="match status" value="2"/>
</dbReference>
<feature type="active site" evidence="6">
    <location>
        <position position="1301"/>
    </location>
</feature>
<reference evidence="8 9" key="1">
    <citation type="journal article" date="2015" name="Int. Biodeterior. Biodegradation">
        <title>Physiological and genetic screening methods for the isolation of methyl tert-butyl ether-degrading bacteria for bioremediation purposes.</title>
        <authorList>
            <person name="Guisado I.M."/>
            <person name="Purswani J."/>
            <person name="Gonzalez Lopez J."/>
            <person name="Pozo C."/>
        </authorList>
    </citation>
    <scope>NUCLEOTIDE SEQUENCE [LARGE SCALE GENOMIC DNA]</scope>
    <source>
        <strain evidence="8 9">SH7</strain>
    </source>
</reference>
<dbReference type="Proteomes" id="UP000054709">
    <property type="component" value="Unassembled WGS sequence"/>
</dbReference>
<dbReference type="GO" id="GO:0005576">
    <property type="term" value="C:extracellular region"/>
    <property type="evidence" value="ECO:0007669"/>
    <property type="project" value="UniProtKB-SubCell"/>
</dbReference>
<dbReference type="Pfam" id="PF24517">
    <property type="entry name" value="CBM96"/>
    <property type="match status" value="1"/>
</dbReference>
<dbReference type="InterPro" id="IPR011013">
    <property type="entry name" value="Gal_mutarotase_sf_dom"/>
</dbReference>
<feature type="domain" description="SLH" evidence="7">
    <location>
        <begin position="2471"/>
        <end position="2534"/>
    </location>
</feature>
<dbReference type="InterPro" id="IPR011071">
    <property type="entry name" value="Lyase_8-like_C"/>
</dbReference>
<evidence type="ECO:0000256" key="1">
    <source>
        <dbReference type="ARBA" id="ARBA00004613"/>
    </source>
</evidence>
<keyword evidence="4" id="KW-0732">Signal</keyword>